<evidence type="ECO:0000313" key="2">
    <source>
        <dbReference type="Proteomes" id="UP001642485"/>
    </source>
</evidence>
<proteinExistence type="predicted"/>
<accession>A0ABM9NCK3</accession>
<sequence length="62" mass="6937">MLKLIEYLEKIGAERILKELKKDPTTLSITEVDFVPQSPVFAAAGYSKISEDALNGFFCLML</sequence>
<dbReference type="EMBL" id="OZ018776">
    <property type="protein sequence ID" value="CAK9121284.1"/>
    <property type="molecule type" value="Genomic_DNA"/>
</dbReference>
<dbReference type="Proteomes" id="UP001642485">
    <property type="component" value="Chromosome"/>
</dbReference>
<protein>
    <submittedName>
        <fullName evidence="1">Uncharacterized protein</fullName>
    </submittedName>
</protein>
<name>A0ABM9NCK3_RICHE</name>
<reference evidence="1 2" key="1">
    <citation type="submission" date="2024-02" db="EMBL/GenBank/DDBJ databases">
        <authorList>
            <person name="Nijsse B."/>
            <person name="Sprong H."/>
        </authorList>
    </citation>
    <scope>NUCLEOTIDE SEQUENCE [LARGE SCALE GENOMIC DNA]</scope>
    <source>
        <strain evidence="1">OB144</strain>
    </source>
</reference>
<organism evidence="1 2">
    <name type="scientific">Rickettsia helvetica</name>
    <dbReference type="NCBI Taxonomy" id="35789"/>
    <lineage>
        <taxon>Bacteria</taxon>
        <taxon>Pseudomonadati</taxon>
        <taxon>Pseudomonadota</taxon>
        <taxon>Alphaproteobacteria</taxon>
        <taxon>Rickettsiales</taxon>
        <taxon>Rickettsiaceae</taxon>
        <taxon>Rickettsieae</taxon>
        <taxon>Rickettsia</taxon>
        <taxon>spotted fever group</taxon>
    </lineage>
</organism>
<keyword evidence="2" id="KW-1185">Reference proteome</keyword>
<gene>
    <name evidence="1" type="ORF">OB144RH_05805</name>
</gene>
<dbReference type="RefSeq" id="WP_010423265.1">
    <property type="nucleotide sequence ID" value="NZ_OY974080.1"/>
</dbReference>
<evidence type="ECO:0000313" key="1">
    <source>
        <dbReference type="EMBL" id="CAK9121284.1"/>
    </source>
</evidence>